<keyword evidence="1" id="KW-0998">Cell outer membrane</keyword>
<accession>A0A5W8G3V7</accession>
<comment type="caution">
    <text evidence="2">The sequence shown here is derived from an EMBL/GenBank/DDBJ whole genome shotgun (WGS) entry which is preliminary data.</text>
</comment>
<dbReference type="InterPro" id="IPR016382">
    <property type="entry name" value="Pilus_assmbly_TraL"/>
</dbReference>
<dbReference type="Pfam" id="PF07178">
    <property type="entry name" value="TraL"/>
    <property type="match status" value="1"/>
</dbReference>
<comment type="subcellular location">
    <subcellularLocation>
        <location evidence="1">Cell outer membrane</location>
    </subcellularLocation>
</comment>
<dbReference type="GO" id="GO:0009279">
    <property type="term" value="C:cell outer membrane"/>
    <property type="evidence" value="ECO:0007669"/>
    <property type="project" value="UniProtKB-SubCell"/>
</dbReference>
<keyword evidence="1" id="KW-0472">Membrane</keyword>
<dbReference type="InterPro" id="IPR009838">
    <property type="entry name" value="T4SS_TraL"/>
</dbReference>
<organism evidence="2">
    <name type="scientific">Salmonella oranienberg</name>
    <dbReference type="NCBI Taxonomy" id="28147"/>
    <lineage>
        <taxon>Bacteria</taxon>
        <taxon>Pseudomonadati</taxon>
        <taxon>Pseudomonadota</taxon>
        <taxon>Gammaproteobacteria</taxon>
        <taxon>Enterobacterales</taxon>
        <taxon>Enterobacteriaceae</taxon>
        <taxon>Salmonella</taxon>
    </lineage>
</organism>
<dbReference type="GO" id="GO:0009297">
    <property type="term" value="P:pilus assembly"/>
    <property type="evidence" value="ECO:0007669"/>
    <property type="project" value="UniProtKB-UniRule"/>
</dbReference>
<dbReference type="PIRSF" id="PIRSF003259">
    <property type="entry name" value="Pilus_assembly_TraL"/>
    <property type="match status" value="1"/>
</dbReference>
<proteinExistence type="predicted"/>
<dbReference type="AlphaFoldDB" id="A0A5W8G3V7"/>
<protein>
    <recommendedName>
        <fullName evidence="1">Protein TraL</fullName>
    </recommendedName>
</protein>
<dbReference type="EMBL" id="AAHMZU010000021">
    <property type="protein sequence ID" value="EBY0600941.1"/>
    <property type="molecule type" value="Genomic_DNA"/>
</dbReference>
<sequence length="101" mass="11563">MSDEVEARYLFPQTLTEQKRLIGIPLDEALVGLVPACAGIYAGQNVPGLIVGGLLWFALTHFKKGRGSTWLFNMCYWYLPGYCFRGMYKILPESSWRLWLK</sequence>
<comment type="function">
    <text evidence="1">Membrane protein involved in F pilin formation.</text>
</comment>
<name>A0A5W8G3V7_SALON</name>
<evidence type="ECO:0000313" key="2">
    <source>
        <dbReference type="EMBL" id="EBY0600941.1"/>
    </source>
</evidence>
<evidence type="ECO:0000256" key="1">
    <source>
        <dbReference type="PIRNR" id="PIRNR003259"/>
    </source>
</evidence>
<reference evidence="2" key="1">
    <citation type="submission" date="2018-07" db="EMBL/GenBank/DDBJ databases">
        <authorList>
            <person name="Ashton P.M."/>
            <person name="Dallman T."/>
            <person name="Nair S."/>
            <person name="De Pinna E."/>
            <person name="Peters T."/>
            <person name="Grant K."/>
        </authorList>
    </citation>
    <scope>NUCLEOTIDE SEQUENCE</scope>
    <source>
        <strain evidence="2">516939</strain>
    </source>
</reference>
<keyword evidence="1" id="KW-0184">Conjugation</keyword>
<gene>
    <name evidence="2" type="primary">traL</name>
    <name evidence="2" type="ORF">DUR78_19960</name>
</gene>
<dbReference type="NCBIfam" id="TIGR02762">
    <property type="entry name" value="TraL_TIGR"/>
    <property type="match status" value="1"/>
</dbReference>